<evidence type="ECO:0008006" key="7">
    <source>
        <dbReference type="Google" id="ProtNLM"/>
    </source>
</evidence>
<evidence type="ECO:0000313" key="6">
    <source>
        <dbReference type="Proteomes" id="UP001150879"/>
    </source>
</evidence>
<dbReference type="Proteomes" id="UP001150879">
    <property type="component" value="Unassembled WGS sequence"/>
</dbReference>
<evidence type="ECO:0000259" key="4">
    <source>
        <dbReference type="Pfam" id="PF24883"/>
    </source>
</evidence>
<evidence type="ECO:0000256" key="2">
    <source>
        <dbReference type="PROSITE-ProRule" id="PRU00023"/>
    </source>
</evidence>
<proteinExistence type="predicted"/>
<reference evidence="5" key="1">
    <citation type="submission" date="2022-11" db="EMBL/GenBank/DDBJ databases">
        <authorList>
            <person name="Petersen C."/>
        </authorList>
    </citation>
    <scope>NUCLEOTIDE SEQUENCE</scope>
    <source>
        <strain evidence="5">IBT 16849</strain>
    </source>
</reference>
<dbReference type="InterPro" id="IPR056884">
    <property type="entry name" value="NPHP3-like_N"/>
</dbReference>
<dbReference type="InterPro" id="IPR027417">
    <property type="entry name" value="P-loop_NTPase"/>
</dbReference>
<sequence length="1072" mass="120013">MALVRIPLGSGLKPEVKLGQAISEFVADLSSEQKARFNASRTQALASPPTIQDVRIIAAEIGRLPSGRCLGTRFINLVQAVQRFAALGDILIGGSQNLIACGVWSMVRLSLLLITSSSSHLEKLSVLFMNVGRSTHIFEKLALVYTRSRDLQSAVCEYFTLVVRLCHDILKFTKMSAFRKFGAALSDSSLQNFTCELTSCAELIEREANALMHERNEEEAEANSRFRNVSTRFFSSASSQQTNQQIFRARQRVLDFCCEYDYMVPWKQVCKAGSTDLFLKCPHYKAWRDRTERSPLVYTAKLGAGKSVMLASIVDDLHLHASSEDTMVAFFFARYDVAETLKARTAIGSLVRQFLSQVVDLRQACQVLETTSHRTPFERMLGLLQSVLKPEFKAFVIIDGLDELSTDERELFLRHLYNLKASFQLSVCLSFRQEPNTPLNIGPASRFTAKIVPIPSNTSEIETFITEELKRRLESRRLEISDPTLPLEIRDSLVEGSQGMFLWVVLQIESLCTMQTDAEIRHALNDLPKDLSETFSRTLQRANKPGNLYQKRILELITVARRQLTTEELREALSVTPGDTSWNPSQLLNNIYSTLTCCGGLVVLDEEELTLHFVHNSVKQYLTTGFNHSADNMVDLVNAHRRMSDIIMTYLYRAEFTNQVSKQAIPEVSASLAMDKIIWSAGHTPNDSMKLALKLLRKKTPLKFNIAKPLANAWNPWNTFERNDFLHNYAKTFWASHLASSLPLSSQITPLFQRLCEKNALSPIESDDVKRLFERAVVTGSVELAAHLLNACNADVNWKLDSNGRTALHLSVMHRFGNLTELLLRSENIDVGAMDVANATPMRLAAKKGFPLIYLAAKCGRRSIVAQLIKNSQEEANHVVTMWNTFERAALEVRPEMIQLLLDPGSTASDKYAVQQEHAEITKCLLESQRVPAQTVYGHESSHSSHSGALGRTVSPNAATLLHIAARLGWAWAMDLANATGDIDLNKLDPHGLTPLLLAVKFGQKDVVRVLIRTPNVNLRVTDRYGNTAMQLALQYGHHDIVTLLSLSLWSRSDPWASRPTGIDLPSSHSVT</sequence>
<dbReference type="SMART" id="SM00248">
    <property type="entry name" value="ANK"/>
    <property type="match status" value="6"/>
</dbReference>
<dbReference type="Pfam" id="PF22939">
    <property type="entry name" value="WHD_GPIID"/>
    <property type="match status" value="1"/>
</dbReference>
<dbReference type="PROSITE" id="PS50297">
    <property type="entry name" value="ANK_REP_REGION"/>
    <property type="match status" value="1"/>
</dbReference>
<dbReference type="Pfam" id="PF24883">
    <property type="entry name" value="NPHP3_N"/>
    <property type="match status" value="1"/>
</dbReference>
<dbReference type="EMBL" id="JAPQKP010000002">
    <property type="protein sequence ID" value="KAJ5207440.1"/>
    <property type="molecule type" value="Genomic_DNA"/>
</dbReference>
<accession>A0A9W9T3M8</accession>
<evidence type="ECO:0000259" key="3">
    <source>
        <dbReference type="Pfam" id="PF22939"/>
    </source>
</evidence>
<organism evidence="5 6">
    <name type="scientific">Penicillium cf. griseofulvum</name>
    <dbReference type="NCBI Taxonomy" id="2972120"/>
    <lineage>
        <taxon>Eukaryota</taxon>
        <taxon>Fungi</taxon>
        <taxon>Dikarya</taxon>
        <taxon>Ascomycota</taxon>
        <taxon>Pezizomycotina</taxon>
        <taxon>Eurotiomycetes</taxon>
        <taxon>Eurotiomycetidae</taxon>
        <taxon>Eurotiales</taxon>
        <taxon>Aspergillaceae</taxon>
        <taxon>Penicillium</taxon>
    </lineage>
</organism>
<keyword evidence="1" id="KW-0677">Repeat</keyword>
<keyword evidence="6" id="KW-1185">Reference proteome</keyword>
<dbReference type="InterPro" id="IPR036770">
    <property type="entry name" value="Ankyrin_rpt-contain_sf"/>
</dbReference>
<dbReference type="OrthoDB" id="7464126at2759"/>
<dbReference type="PROSITE" id="PS50088">
    <property type="entry name" value="ANK_REPEAT"/>
    <property type="match status" value="1"/>
</dbReference>
<dbReference type="PANTHER" id="PTHR10039">
    <property type="entry name" value="AMELOGENIN"/>
    <property type="match status" value="1"/>
</dbReference>
<feature type="domain" description="GPI inositol-deacylase winged helix" evidence="3">
    <location>
        <begin position="548"/>
        <end position="625"/>
    </location>
</feature>
<dbReference type="Gene3D" id="1.25.40.20">
    <property type="entry name" value="Ankyrin repeat-containing domain"/>
    <property type="match status" value="2"/>
</dbReference>
<comment type="caution">
    <text evidence="5">The sequence shown here is derived from an EMBL/GenBank/DDBJ whole genome shotgun (WGS) entry which is preliminary data.</text>
</comment>
<feature type="domain" description="Nephrocystin 3-like N-terminal" evidence="4">
    <location>
        <begin position="273"/>
        <end position="429"/>
    </location>
</feature>
<dbReference type="SUPFAM" id="SSF48403">
    <property type="entry name" value="Ankyrin repeat"/>
    <property type="match status" value="1"/>
</dbReference>
<gene>
    <name evidence="5" type="ORF">N7472_003888</name>
</gene>
<keyword evidence="2" id="KW-0040">ANK repeat</keyword>
<feature type="repeat" description="ANK" evidence="2">
    <location>
        <begin position="991"/>
        <end position="1013"/>
    </location>
</feature>
<dbReference type="InterPro" id="IPR002110">
    <property type="entry name" value="Ankyrin_rpt"/>
</dbReference>
<dbReference type="PANTHER" id="PTHR10039:SF10">
    <property type="entry name" value="NACHT DOMAIN-CONTAINING PROTEIN"/>
    <property type="match status" value="1"/>
</dbReference>
<dbReference type="AlphaFoldDB" id="A0A9W9T3M8"/>
<evidence type="ECO:0000313" key="5">
    <source>
        <dbReference type="EMBL" id="KAJ5207440.1"/>
    </source>
</evidence>
<evidence type="ECO:0000256" key="1">
    <source>
        <dbReference type="ARBA" id="ARBA00022737"/>
    </source>
</evidence>
<name>A0A9W9T3M8_9EURO</name>
<protein>
    <recommendedName>
        <fullName evidence="7">NACHT domain-containing protein</fullName>
    </recommendedName>
</protein>
<dbReference type="Pfam" id="PF12796">
    <property type="entry name" value="Ank_2"/>
    <property type="match status" value="2"/>
</dbReference>
<reference evidence="5" key="2">
    <citation type="journal article" date="2023" name="IMA Fungus">
        <title>Comparative genomic study of the Penicillium genus elucidates a diverse pangenome and 15 lateral gene transfer events.</title>
        <authorList>
            <person name="Petersen C."/>
            <person name="Sorensen T."/>
            <person name="Nielsen M.R."/>
            <person name="Sondergaard T.E."/>
            <person name="Sorensen J.L."/>
            <person name="Fitzpatrick D.A."/>
            <person name="Frisvad J.C."/>
            <person name="Nielsen K.L."/>
        </authorList>
    </citation>
    <scope>NUCLEOTIDE SEQUENCE</scope>
    <source>
        <strain evidence="5">IBT 16849</strain>
    </source>
</reference>
<dbReference type="InterPro" id="IPR054471">
    <property type="entry name" value="GPIID_WHD"/>
</dbReference>
<dbReference type="Gene3D" id="3.40.50.300">
    <property type="entry name" value="P-loop containing nucleotide triphosphate hydrolases"/>
    <property type="match status" value="1"/>
</dbReference>